<dbReference type="GO" id="GO:0005886">
    <property type="term" value="C:plasma membrane"/>
    <property type="evidence" value="ECO:0007669"/>
    <property type="project" value="UniProtKB-SubCell"/>
</dbReference>
<dbReference type="InterPro" id="IPR051258">
    <property type="entry name" value="Diverse_Substrate_Transporter"/>
</dbReference>
<keyword evidence="3" id="KW-1003">Cell membrane</keyword>
<feature type="transmembrane region" description="Helical" evidence="7">
    <location>
        <begin position="239"/>
        <end position="259"/>
    </location>
</feature>
<evidence type="ECO:0000313" key="10">
    <source>
        <dbReference type="Proteomes" id="UP000473325"/>
    </source>
</evidence>
<keyword evidence="6 7" id="KW-0472">Membrane</keyword>
<comment type="subcellular location">
    <subcellularLocation>
        <location evidence="1">Cell membrane</location>
        <topology evidence="1">Multi-pass membrane protein</topology>
    </subcellularLocation>
</comment>
<evidence type="ECO:0000259" key="8">
    <source>
        <dbReference type="Pfam" id="PF00892"/>
    </source>
</evidence>
<evidence type="ECO:0000256" key="5">
    <source>
        <dbReference type="ARBA" id="ARBA00022989"/>
    </source>
</evidence>
<gene>
    <name evidence="9" type="ORF">GRQ65_01170</name>
</gene>
<evidence type="ECO:0000256" key="1">
    <source>
        <dbReference type="ARBA" id="ARBA00004651"/>
    </source>
</evidence>
<dbReference type="Pfam" id="PF00892">
    <property type="entry name" value="EamA"/>
    <property type="match status" value="2"/>
</dbReference>
<feature type="transmembrane region" description="Helical" evidence="7">
    <location>
        <begin position="148"/>
        <end position="167"/>
    </location>
</feature>
<dbReference type="SUPFAM" id="SSF103481">
    <property type="entry name" value="Multidrug resistance efflux transporter EmrE"/>
    <property type="match status" value="2"/>
</dbReference>
<feature type="transmembrane region" description="Helical" evidence="7">
    <location>
        <begin position="265"/>
        <end position="282"/>
    </location>
</feature>
<accession>A0A6L7ELH6</accession>
<comment type="similarity">
    <text evidence="2">Belongs to the EamA transporter family.</text>
</comment>
<dbReference type="InterPro" id="IPR000620">
    <property type="entry name" value="EamA_dom"/>
</dbReference>
<evidence type="ECO:0000313" key="9">
    <source>
        <dbReference type="EMBL" id="MXG88157.1"/>
    </source>
</evidence>
<feature type="transmembrane region" description="Helical" evidence="7">
    <location>
        <begin position="99"/>
        <end position="119"/>
    </location>
</feature>
<feature type="transmembrane region" description="Helical" evidence="7">
    <location>
        <begin position="18"/>
        <end position="39"/>
    </location>
</feature>
<feature type="transmembrane region" description="Helical" evidence="7">
    <location>
        <begin position="45"/>
        <end position="63"/>
    </location>
</feature>
<keyword evidence="5 7" id="KW-1133">Transmembrane helix</keyword>
<keyword evidence="4 7" id="KW-0812">Transmembrane</keyword>
<feature type="domain" description="EamA" evidence="8">
    <location>
        <begin position="18"/>
        <end position="141"/>
    </location>
</feature>
<organism evidence="9 10">
    <name type="scientific">Nocardioides flavescens</name>
    <dbReference type="NCBI Taxonomy" id="2691959"/>
    <lineage>
        <taxon>Bacteria</taxon>
        <taxon>Bacillati</taxon>
        <taxon>Actinomycetota</taxon>
        <taxon>Actinomycetes</taxon>
        <taxon>Propionibacteriales</taxon>
        <taxon>Nocardioidaceae</taxon>
        <taxon>Nocardioides</taxon>
    </lineage>
</organism>
<feature type="transmembrane region" description="Helical" evidence="7">
    <location>
        <begin position="179"/>
        <end position="197"/>
    </location>
</feature>
<feature type="transmembrane region" description="Helical" evidence="7">
    <location>
        <begin position="126"/>
        <end position="142"/>
    </location>
</feature>
<reference evidence="9 10" key="1">
    <citation type="submission" date="2019-12" db="EMBL/GenBank/DDBJ databases">
        <authorList>
            <person name="Kun Z."/>
        </authorList>
    </citation>
    <scope>NUCLEOTIDE SEQUENCE [LARGE SCALE GENOMIC DNA]</scope>
    <source>
        <strain evidence="9 10">YIM 123512</strain>
    </source>
</reference>
<dbReference type="EMBL" id="WUEK01000001">
    <property type="protein sequence ID" value="MXG88157.1"/>
    <property type="molecule type" value="Genomic_DNA"/>
</dbReference>
<feature type="transmembrane region" description="Helical" evidence="7">
    <location>
        <begin position="209"/>
        <end position="227"/>
    </location>
</feature>
<evidence type="ECO:0000256" key="2">
    <source>
        <dbReference type="ARBA" id="ARBA00007362"/>
    </source>
</evidence>
<feature type="domain" description="EamA" evidence="8">
    <location>
        <begin position="149"/>
        <end position="280"/>
    </location>
</feature>
<sequence>MAASESSSPSGRDRVSPVWLVLGGILSVQFGASIAKTLFDEVSPTTIVWLRLATSTVVLLAIARPRLRGRSREDWLVVLGFGVCLGVMNWAIYQAFARIPLGIAVTLEFVGPLTLAVLGSRRRRDLVWVVLAGLGVVLLGLQPGDLTWAGVGFSLLAGAMWAGYILLSARTGARWQGVDGLAVASLVAVLLLSPLTLGRYGEQLLDVRILVVGALVGLLSSVIPYSFELVALRSLSPATFSILMSLEPAAAALAALLVVGELLGPVQLLAMACVVAASIGATRSGTLREPAPD</sequence>
<name>A0A6L7ELH6_9ACTN</name>
<dbReference type="PANTHER" id="PTHR42920:SF5">
    <property type="entry name" value="EAMA DOMAIN-CONTAINING PROTEIN"/>
    <property type="match status" value="1"/>
</dbReference>
<feature type="transmembrane region" description="Helical" evidence="7">
    <location>
        <begin position="75"/>
        <end position="93"/>
    </location>
</feature>
<dbReference type="RefSeq" id="WP_160874316.1">
    <property type="nucleotide sequence ID" value="NZ_WUEK01000001.1"/>
</dbReference>
<evidence type="ECO:0000256" key="3">
    <source>
        <dbReference type="ARBA" id="ARBA00022475"/>
    </source>
</evidence>
<evidence type="ECO:0000256" key="7">
    <source>
        <dbReference type="SAM" id="Phobius"/>
    </source>
</evidence>
<evidence type="ECO:0000256" key="4">
    <source>
        <dbReference type="ARBA" id="ARBA00022692"/>
    </source>
</evidence>
<proteinExistence type="inferred from homology"/>
<dbReference type="Proteomes" id="UP000473325">
    <property type="component" value="Unassembled WGS sequence"/>
</dbReference>
<dbReference type="PANTHER" id="PTHR42920">
    <property type="entry name" value="OS03G0707200 PROTEIN-RELATED"/>
    <property type="match status" value="1"/>
</dbReference>
<dbReference type="AlphaFoldDB" id="A0A6L7ELH6"/>
<comment type="caution">
    <text evidence="9">The sequence shown here is derived from an EMBL/GenBank/DDBJ whole genome shotgun (WGS) entry which is preliminary data.</text>
</comment>
<keyword evidence="10" id="KW-1185">Reference proteome</keyword>
<evidence type="ECO:0000256" key="6">
    <source>
        <dbReference type="ARBA" id="ARBA00023136"/>
    </source>
</evidence>
<dbReference type="InterPro" id="IPR037185">
    <property type="entry name" value="EmrE-like"/>
</dbReference>
<protein>
    <submittedName>
        <fullName evidence="9">EamA family transporter</fullName>
    </submittedName>
</protein>